<feature type="region of interest" description="Disordered" evidence="5">
    <location>
        <begin position="448"/>
        <end position="468"/>
    </location>
</feature>
<dbReference type="GO" id="GO:0003700">
    <property type="term" value="F:DNA-binding transcription factor activity"/>
    <property type="evidence" value="ECO:0007669"/>
    <property type="project" value="InterPro"/>
</dbReference>
<dbReference type="PaxDb" id="3827-XP_004494480.1"/>
<protein>
    <submittedName>
        <fullName evidence="8">Transcription factor PHYTOCHROME INTERACTING FACTOR-LIKE 15</fullName>
    </submittedName>
</protein>
<proteinExistence type="predicted"/>
<evidence type="ECO:0000256" key="4">
    <source>
        <dbReference type="ARBA" id="ARBA00023242"/>
    </source>
</evidence>
<evidence type="ECO:0000313" key="7">
    <source>
        <dbReference type="Proteomes" id="UP000087171"/>
    </source>
</evidence>
<evidence type="ECO:0000259" key="6">
    <source>
        <dbReference type="PROSITE" id="PS50888"/>
    </source>
</evidence>
<feature type="compositionally biased region" description="Basic and acidic residues" evidence="5">
    <location>
        <begin position="287"/>
        <end position="312"/>
    </location>
</feature>
<keyword evidence="3" id="KW-0804">Transcription</keyword>
<dbReference type="CDD" id="cd11445">
    <property type="entry name" value="bHLH_AtPIF_like"/>
    <property type="match status" value="1"/>
</dbReference>
<dbReference type="RefSeq" id="XP_004494480.1">
    <property type="nucleotide sequence ID" value="XM_004494423.3"/>
</dbReference>
<dbReference type="Gene3D" id="4.10.280.10">
    <property type="entry name" value="Helix-loop-helix DNA-binding domain"/>
    <property type="match status" value="1"/>
</dbReference>
<keyword evidence="2" id="KW-0805">Transcription regulation</keyword>
<reference evidence="8" key="2">
    <citation type="submission" date="2025-08" db="UniProtKB">
        <authorList>
            <consortium name="RefSeq"/>
        </authorList>
    </citation>
    <scope>IDENTIFICATION</scope>
    <source>
        <tissue evidence="8">Etiolated seedlings</tissue>
    </source>
</reference>
<dbReference type="KEGG" id="cam:101490374"/>
<dbReference type="PANTHER" id="PTHR46807">
    <property type="entry name" value="TRANSCRIPTION FACTOR PIF3"/>
    <property type="match status" value="1"/>
</dbReference>
<reference evidence="7" key="1">
    <citation type="journal article" date="2013" name="Nat. Biotechnol.">
        <title>Draft genome sequence of chickpea (Cicer arietinum) provides a resource for trait improvement.</title>
        <authorList>
            <person name="Varshney R.K."/>
            <person name="Song C."/>
            <person name="Saxena R.K."/>
            <person name="Azam S."/>
            <person name="Yu S."/>
            <person name="Sharpe A.G."/>
            <person name="Cannon S."/>
            <person name="Baek J."/>
            <person name="Rosen B.D."/>
            <person name="Tar'an B."/>
            <person name="Millan T."/>
            <person name="Zhang X."/>
            <person name="Ramsay L.D."/>
            <person name="Iwata A."/>
            <person name="Wang Y."/>
            <person name="Nelson W."/>
            <person name="Farmer A.D."/>
            <person name="Gaur P.M."/>
            <person name="Soderlund C."/>
            <person name="Penmetsa R.V."/>
            <person name="Xu C."/>
            <person name="Bharti A.K."/>
            <person name="He W."/>
            <person name="Winter P."/>
            <person name="Zhao S."/>
            <person name="Hane J.K."/>
            <person name="Carrasquilla-Garcia N."/>
            <person name="Condie J.A."/>
            <person name="Upadhyaya H.D."/>
            <person name="Luo M.C."/>
            <person name="Thudi M."/>
            <person name="Gowda C.L."/>
            <person name="Singh N.P."/>
            <person name="Lichtenzveig J."/>
            <person name="Gali K.K."/>
            <person name="Rubio J."/>
            <person name="Nadarajan N."/>
            <person name="Dolezel J."/>
            <person name="Bansal K.C."/>
            <person name="Xu X."/>
            <person name="Edwards D."/>
            <person name="Zhang G."/>
            <person name="Kahl G."/>
            <person name="Gil J."/>
            <person name="Singh K.B."/>
            <person name="Datta S.K."/>
            <person name="Jackson S.A."/>
            <person name="Wang J."/>
            <person name="Cook D.R."/>
        </authorList>
    </citation>
    <scope>NUCLEOTIDE SEQUENCE [LARGE SCALE GENOMIC DNA]</scope>
    <source>
        <strain evidence="7">cv. CDC Frontier</strain>
    </source>
</reference>
<dbReference type="PROSITE" id="PS50888">
    <property type="entry name" value="BHLH"/>
    <property type="match status" value="1"/>
</dbReference>
<accession>A0A1S2XTW9</accession>
<feature type="region of interest" description="Disordered" evidence="5">
    <location>
        <begin position="91"/>
        <end position="111"/>
    </location>
</feature>
<dbReference type="eggNOG" id="ENOG502QV9I">
    <property type="taxonomic scope" value="Eukaryota"/>
</dbReference>
<keyword evidence="4" id="KW-0539">Nucleus</keyword>
<dbReference type="SMART" id="SM00353">
    <property type="entry name" value="HLH"/>
    <property type="match status" value="1"/>
</dbReference>
<dbReference type="GO" id="GO:0010017">
    <property type="term" value="P:red or far-red light signaling pathway"/>
    <property type="evidence" value="ECO:0007669"/>
    <property type="project" value="UniProtKB-ARBA"/>
</dbReference>
<feature type="region of interest" description="Disordered" evidence="5">
    <location>
        <begin position="248"/>
        <end position="318"/>
    </location>
</feature>
<dbReference type="OrthoDB" id="690068at2759"/>
<dbReference type="GO" id="GO:0005634">
    <property type="term" value="C:nucleus"/>
    <property type="evidence" value="ECO:0007669"/>
    <property type="project" value="UniProtKB-SubCell"/>
</dbReference>
<evidence type="ECO:0000313" key="8">
    <source>
        <dbReference type="RefSeq" id="XP_004494480.1"/>
    </source>
</evidence>
<feature type="compositionally biased region" description="Polar residues" evidence="5">
    <location>
        <begin position="248"/>
        <end position="257"/>
    </location>
</feature>
<evidence type="ECO:0000256" key="5">
    <source>
        <dbReference type="SAM" id="MobiDB-lite"/>
    </source>
</evidence>
<evidence type="ECO:0000256" key="1">
    <source>
        <dbReference type="ARBA" id="ARBA00004123"/>
    </source>
</evidence>
<dbReference type="InterPro" id="IPR011598">
    <property type="entry name" value="bHLH_dom"/>
</dbReference>
<feature type="domain" description="BHLH" evidence="6">
    <location>
        <begin position="301"/>
        <end position="350"/>
    </location>
</feature>
<feature type="compositionally biased region" description="Polar residues" evidence="5">
    <location>
        <begin position="209"/>
        <end position="222"/>
    </location>
</feature>
<dbReference type="AlphaFoldDB" id="A0A1S2XTW9"/>
<gene>
    <name evidence="8" type="primary">LOC101490374</name>
</gene>
<dbReference type="SUPFAM" id="SSF47459">
    <property type="entry name" value="HLH, helix-loop-helix DNA-binding domain"/>
    <property type="match status" value="1"/>
</dbReference>
<dbReference type="InterPro" id="IPR036638">
    <property type="entry name" value="HLH_DNA-bd_sf"/>
</dbReference>
<dbReference type="PANTHER" id="PTHR46807:SF5">
    <property type="entry name" value="HELIX LOOP HELIX DNA-BINDING DOMAIN PROTEIN"/>
    <property type="match status" value="1"/>
</dbReference>
<name>A0A1S2XTW9_CICAR</name>
<dbReference type="GO" id="GO:0046983">
    <property type="term" value="F:protein dimerization activity"/>
    <property type="evidence" value="ECO:0007669"/>
    <property type="project" value="InterPro"/>
</dbReference>
<dbReference type="Pfam" id="PF00010">
    <property type="entry name" value="HLH"/>
    <property type="match status" value="1"/>
</dbReference>
<dbReference type="STRING" id="3827.A0A1S2XTW9"/>
<evidence type="ECO:0000256" key="3">
    <source>
        <dbReference type="ARBA" id="ARBA00023163"/>
    </source>
</evidence>
<organism evidence="7 8">
    <name type="scientific">Cicer arietinum</name>
    <name type="common">Chickpea</name>
    <name type="synonym">Garbanzo</name>
    <dbReference type="NCBI Taxonomy" id="3827"/>
    <lineage>
        <taxon>Eukaryota</taxon>
        <taxon>Viridiplantae</taxon>
        <taxon>Streptophyta</taxon>
        <taxon>Embryophyta</taxon>
        <taxon>Tracheophyta</taxon>
        <taxon>Spermatophyta</taxon>
        <taxon>Magnoliopsida</taxon>
        <taxon>eudicotyledons</taxon>
        <taxon>Gunneridae</taxon>
        <taxon>Pentapetalae</taxon>
        <taxon>rosids</taxon>
        <taxon>fabids</taxon>
        <taxon>Fabales</taxon>
        <taxon>Fabaceae</taxon>
        <taxon>Papilionoideae</taxon>
        <taxon>50 kb inversion clade</taxon>
        <taxon>NPAAA clade</taxon>
        <taxon>Hologalegina</taxon>
        <taxon>IRL clade</taxon>
        <taxon>Cicereae</taxon>
        <taxon>Cicer</taxon>
    </lineage>
</organism>
<dbReference type="GeneID" id="101490374"/>
<dbReference type="InterPro" id="IPR044273">
    <property type="entry name" value="PIF3-like"/>
</dbReference>
<feature type="region of interest" description="Disordered" evidence="5">
    <location>
        <begin position="198"/>
        <end position="222"/>
    </location>
</feature>
<keyword evidence="7" id="KW-1185">Reference proteome</keyword>
<sequence>MTTNSSHLASLNDKDFLELVWENGQILGAKVTSSNRTTTQNTPLCIGYSTNPSNNKEDVIINNTTKRRTNSNSSLLNHFSAQNLSSSHIDFQSSQSKTFHKPNEKFQQPHMYSTPLKKQRLDYSNSKKQNLGCDQRTGIVNFSNFSIPAMFLKSNNHQNSTRINVSKEVVIESAKDSSQQHGVRKFQQQKTLTLTAANKLSNHDEHSETAASHKSTLDDQYNNNQIQKSEALKGKRKACGIEQPSSVCSLEASNDPNFSFKRHDEDTVDTNDSPYLSDDDEETPENMIKEKLAREGKRSFKNSEIHNSSERKRRDKINKKIRTLKELIPNCHKTDKASMLDDAIEYLKTLQLQLQIMSMGRGICMPMNHHMNMNMNMNAQHLIGFMPPQVQFPIPQQMSGSGNSVTDNINNIVQMFGFSNQLPPPPLPLPMSIPNAPFLPIIGNSNSTTTNSTFGNKNQPADRTCGLF</sequence>
<evidence type="ECO:0000256" key="2">
    <source>
        <dbReference type="ARBA" id="ARBA00023015"/>
    </source>
</evidence>
<comment type="subcellular location">
    <subcellularLocation>
        <location evidence="1">Nucleus</location>
    </subcellularLocation>
</comment>
<dbReference type="InterPro" id="IPR047265">
    <property type="entry name" value="PIF1-like_bHLH"/>
</dbReference>
<dbReference type="Proteomes" id="UP000087171">
    <property type="component" value="Chromosome Ca3"/>
</dbReference>